<keyword evidence="9" id="KW-0408">Iron</keyword>
<evidence type="ECO:0000256" key="1">
    <source>
        <dbReference type="ARBA" id="ARBA00007957"/>
    </source>
</evidence>
<evidence type="ECO:0000256" key="8">
    <source>
        <dbReference type="PIRSR" id="PIRSR602481-1"/>
    </source>
</evidence>
<dbReference type="GO" id="GO:0008270">
    <property type="term" value="F:zinc ion binding"/>
    <property type="evidence" value="ECO:0007669"/>
    <property type="project" value="TreeGrafter"/>
</dbReference>
<dbReference type="RefSeq" id="WP_096466831.1">
    <property type="nucleotide sequence ID" value="NZ_AP017312.1"/>
</dbReference>
<keyword evidence="4 8" id="KW-0862">Zinc</keyword>
<feature type="binding site" evidence="8">
    <location>
        <position position="140"/>
    </location>
    <ligand>
        <name>Zn(2+)</name>
        <dbReference type="ChEBI" id="CHEBI:29105"/>
    </ligand>
</feature>
<evidence type="ECO:0000256" key="6">
    <source>
        <dbReference type="ARBA" id="ARBA00023125"/>
    </source>
</evidence>
<feature type="binding site" evidence="9">
    <location>
        <position position="132"/>
    </location>
    <ligand>
        <name>Fe cation</name>
        <dbReference type="ChEBI" id="CHEBI:24875"/>
    </ligand>
</feature>
<keyword evidence="6" id="KW-0238">DNA-binding</keyword>
<keyword evidence="11" id="KW-1185">Reference proteome</keyword>
<dbReference type="CDD" id="cd07153">
    <property type="entry name" value="Fur_like"/>
    <property type="match status" value="1"/>
</dbReference>
<feature type="binding site" evidence="9">
    <location>
        <position position="94"/>
    </location>
    <ligand>
        <name>Fe cation</name>
        <dbReference type="ChEBI" id="CHEBI:24875"/>
    </ligand>
</feature>
<dbReference type="Gene3D" id="1.10.10.10">
    <property type="entry name" value="Winged helix-like DNA-binding domain superfamily/Winged helix DNA-binding domain"/>
    <property type="match status" value="1"/>
</dbReference>
<feature type="binding site" evidence="8">
    <location>
        <position position="143"/>
    </location>
    <ligand>
        <name>Zn(2+)</name>
        <dbReference type="ChEBI" id="CHEBI:29105"/>
    </ligand>
</feature>
<keyword evidence="7" id="KW-0804">Transcription</keyword>
<dbReference type="PANTHER" id="PTHR33202">
    <property type="entry name" value="ZINC UPTAKE REGULATION PROTEIN"/>
    <property type="match status" value="1"/>
</dbReference>
<dbReference type="GO" id="GO:0000976">
    <property type="term" value="F:transcription cis-regulatory region binding"/>
    <property type="evidence" value="ECO:0007669"/>
    <property type="project" value="TreeGrafter"/>
</dbReference>
<dbReference type="FunFam" id="1.10.10.10:FF:000051">
    <property type="entry name" value="Fur family transcriptional regulator"/>
    <property type="match status" value="1"/>
</dbReference>
<dbReference type="AlphaFoldDB" id="A0A0U5BFR3"/>
<keyword evidence="5" id="KW-0805">Transcription regulation</keyword>
<dbReference type="Pfam" id="PF01475">
    <property type="entry name" value="FUR"/>
    <property type="match status" value="1"/>
</dbReference>
<dbReference type="OrthoDB" id="8659436at2"/>
<dbReference type="PANTHER" id="PTHR33202:SF7">
    <property type="entry name" value="FERRIC UPTAKE REGULATION PROTEIN"/>
    <property type="match status" value="1"/>
</dbReference>
<dbReference type="InterPro" id="IPR036390">
    <property type="entry name" value="WH_DNA-bd_sf"/>
</dbReference>
<dbReference type="Proteomes" id="UP000217696">
    <property type="component" value="Chromosome"/>
</dbReference>
<evidence type="ECO:0000256" key="2">
    <source>
        <dbReference type="ARBA" id="ARBA00022491"/>
    </source>
</evidence>
<evidence type="ECO:0000313" key="10">
    <source>
        <dbReference type="EMBL" id="BAU29127.1"/>
    </source>
</evidence>
<dbReference type="GO" id="GO:0003700">
    <property type="term" value="F:DNA-binding transcription factor activity"/>
    <property type="evidence" value="ECO:0007669"/>
    <property type="project" value="InterPro"/>
</dbReference>
<keyword evidence="3 8" id="KW-0479">Metal-binding</keyword>
<feature type="binding site" evidence="8">
    <location>
        <position position="103"/>
    </location>
    <ligand>
        <name>Zn(2+)</name>
        <dbReference type="ChEBI" id="CHEBI:29105"/>
    </ligand>
</feature>
<accession>A0A0U5BFR3</accession>
<dbReference type="InterPro" id="IPR002481">
    <property type="entry name" value="FUR"/>
</dbReference>
<dbReference type="KEGG" id="asoc:CB4_03305"/>
<proteinExistence type="inferred from homology"/>
<evidence type="ECO:0000256" key="7">
    <source>
        <dbReference type="ARBA" id="ARBA00023163"/>
    </source>
</evidence>
<dbReference type="InterPro" id="IPR036388">
    <property type="entry name" value="WH-like_DNA-bd_sf"/>
</dbReference>
<organism evidence="10 11">
    <name type="scientific">Aneurinibacillus soli</name>
    <dbReference type="NCBI Taxonomy" id="1500254"/>
    <lineage>
        <taxon>Bacteria</taxon>
        <taxon>Bacillati</taxon>
        <taxon>Bacillota</taxon>
        <taxon>Bacilli</taxon>
        <taxon>Bacillales</taxon>
        <taxon>Paenibacillaceae</taxon>
        <taxon>Aneurinibacillus group</taxon>
        <taxon>Aneurinibacillus</taxon>
    </lineage>
</organism>
<dbReference type="GO" id="GO:1900376">
    <property type="term" value="P:regulation of secondary metabolite biosynthetic process"/>
    <property type="evidence" value="ECO:0007669"/>
    <property type="project" value="TreeGrafter"/>
</dbReference>
<comment type="cofactor">
    <cofactor evidence="8">
        <name>Zn(2+)</name>
        <dbReference type="ChEBI" id="CHEBI:29105"/>
    </cofactor>
    <text evidence="8">Binds 1 zinc ion per subunit.</text>
</comment>
<dbReference type="Gene3D" id="3.30.1490.190">
    <property type="match status" value="1"/>
</dbReference>
<gene>
    <name evidence="10" type="primary">fur</name>
    <name evidence="10" type="ORF">CB4_03305</name>
</gene>
<evidence type="ECO:0000256" key="3">
    <source>
        <dbReference type="ARBA" id="ARBA00022723"/>
    </source>
</evidence>
<dbReference type="EMBL" id="AP017312">
    <property type="protein sequence ID" value="BAU29127.1"/>
    <property type="molecule type" value="Genomic_DNA"/>
</dbReference>
<name>A0A0U5BFR3_9BACL</name>
<evidence type="ECO:0000256" key="5">
    <source>
        <dbReference type="ARBA" id="ARBA00023015"/>
    </source>
</evidence>
<comment type="cofactor">
    <cofactor evidence="9">
        <name>Mn(2+)</name>
        <dbReference type="ChEBI" id="CHEBI:29035"/>
    </cofactor>
    <cofactor evidence="9">
        <name>Fe(2+)</name>
        <dbReference type="ChEBI" id="CHEBI:29033"/>
    </cofactor>
    <text evidence="9">Binds 1 Mn(2+) or Fe(2+) ion per subunit.</text>
</comment>
<dbReference type="InterPro" id="IPR043135">
    <property type="entry name" value="Fur_C"/>
</dbReference>
<sequence length="159" mass="18583">MEERIERIRQQLHEHSYKLTPQREATLRVLLENEEKHLSAEEVWLLVKQKAPETGLATVYRTLELMSELGILDKVNFGDGAVRYDFRSEDAEHHHHHLICVECGTVDEIHEDLLGEVEQAVSDKFRFHILDHRLSFHGVCHRCIDNVDLDEVSKPKPQM</sequence>
<protein>
    <submittedName>
        <fullName evidence="10">Ferric uptake regulation protein</fullName>
    </submittedName>
</protein>
<dbReference type="SUPFAM" id="SSF46785">
    <property type="entry name" value="Winged helix' DNA-binding domain"/>
    <property type="match status" value="1"/>
</dbReference>
<dbReference type="GO" id="GO:0045892">
    <property type="term" value="P:negative regulation of DNA-templated transcription"/>
    <property type="evidence" value="ECO:0007669"/>
    <property type="project" value="TreeGrafter"/>
</dbReference>
<comment type="similarity">
    <text evidence="1">Belongs to the Fur family.</text>
</comment>
<feature type="binding site" evidence="8">
    <location>
        <position position="100"/>
    </location>
    <ligand>
        <name>Zn(2+)</name>
        <dbReference type="ChEBI" id="CHEBI:29105"/>
    </ligand>
</feature>
<evidence type="ECO:0000256" key="9">
    <source>
        <dbReference type="PIRSR" id="PIRSR602481-2"/>
    </source>
</evidence>
<evidence type="ECO:0000256" key="4">
    <source>
        <dbReference type="ARBA" id="ARBA00022833"/>
    </source>
</evidence>
<reference evidence="10 11" key="1">
    <citation type="submission" date="2015-12" db="EMBL/GenBank/DDBJ databases">
        <title>Genome sequence of Aneurinibacillus soli.</title>
        <authorList>
            <person name="Lee J.S."/>
            <person name="Lee K.C."/>
            <person name="Kim K.K."/>
            <person name="Lee B.W."/>
        </authorList>
    </citation>
    <scope>NUCLEOTIDE SEQUENCE [LARGE SCALE GENOMIC DNA]</scope>
    <source>
        <strain evidence="10 11">CB4</strain>
    </source>
</reference>
<keyword evidence="2" id="KW-0678">Repressor</keyword>
<evidence type="ECO:0000313" key="11">
    <source>
        <dbReference type="Proteomes" id="UP000217696"/>
    </source>
</evidence>